<keyword evidence="5" id="KW-1185">Reference proteome</keyword>
<reference evidence="4 5" key="1">
    <citation type="submission" date="2020-08" db="EMBL/GenBank/DDBJ databases">
        <title>Sequencing the genomes of 1000 actinobacteria strains.</title>
        <authorList>
            <person name="Klenk H.-P."/>
        </authorList>
    </citation>
    <scope>NUCLEOTIDE SEQUENCE [LARGE SCALE GENOMIC DNA]</scope>
    <source>
        <strain evidence="4 5">DSM 102122</strain>
    </source>
</reference>
<comment type="caution">
    <text evidence="4">The sequence shown here is derived from an EMBL/GenBank/DDBJ whole genome shotgun (WGS) entry which is preliminary data.</text>
</comment>
<dbReference type="AlphaFoldDB" id="A0A7W9LNA6"/>
<name>A0A7W9LNA6_9ACTN</name>
<keyword evidence="2" id="KW-0812">Transmembrane</keyword>
<evidence type="ECO:0000256" key="2">
    <source>
        <dbReference type="SAM" id="Phobius"/>
    </source>
</evidence>
<feature type="compositionally biased region" description="Basic and acidic residues" evidence="1">
    <location>
        <begin position="1"/>
        <end position="13"/>
    </location>
</feature>
<feature type="transmembrane region" description="Helical" evidence="2">
    <location>
        <begin position="75"/>
        <end position="96"/>
    </location>
</feature>
<feature type="region of interest" description="Disordered" evidence="1">
    <location>
        <begin position="1"/>
        <end position="39"/>
    </location>
</feature>
<gene>
    <name evidence="4" type="ORF">HD601_004698</name>
</gene>
<sequence>MSSAQRKDARPAEGELTPSSTEEPVEPELPPTVEDPDPTVDRRIDMAVAAAGGGIGVLLIVSSRDIHRGSVSDPIGSDGLAIVLGAWLIVGALLLIGRRLLAWRRSGNQVPSDGAGDEFGLPASPLRSFVMWAAGFGWVFLLPRVGFMVSSLLLSVFGLVAMGVRSWMKLTVVPVVFTIVMWVLFNRVFGVQYPAGPVDLFFADLIPRVRL</sequence>
<evidence type="ECO:0000313" key="5">
    <source>
        <dbReference type="Proteomes" id="UP000542813"/>
    </source>
</evidence>
<feature type="transmembrane region" description="Helical" evidence="2">
    <location>
        <begin position="167"/>
        <end position="185"/>
    </location>
</feature>
<evidence type="ECO:0000313" key="4">
    <source>
        <dbReference type="EMBL" id="MBB5790123.1"/>
    </source>
</evidence>
<dbReference type="EMBL" id="JACHMM010000001">
    <property type="protein sequence ID" value="MBB5790123.1"/>
    <property type="molecule type" value="Genomic_DNA"/>
</dbReference>
<dbReference type="RefSeq" id="WP_184825955.1">
    <property type="nucleotide sequence ID" value="NZ_JACHMM010000001.1"/>
</dbReference>
<dbReference type="Pfam" id="PF07331">
    <property type="entry name" value="TctB"/>
    <property type="match status" value="1"/>
</dbReference>
<keyword evidence="2" id="KW-1133">Transmembrane helix</keyword>
<feature type="transmembrane region" description="Helical" evidence="2">
    <location>
        <begin position="46"/>
        <end position="63"/>
    </location>
</feature>
<keyword evidence="2" id="KW-0472">Membrane</keyword>
<feature type="domain" description="DUF1468" evidence="3">
    <location>
        <begin position="53"/>
        <end position="194"/>
    </location>
</feature>
<organism evidence="4 5">
    <name type="scientific">Jiangella mangrovi</name>
    <dbReference type="NCBI Taxonomy" id="1524084"/>
    <lineage>
        <taxon>Bacteria</taxon>
        <taxon>Bacillati</taxon>
        <taxon>Actinomycetota</taxon>
        <taxon>Actinomycetes</taxon>
        <taxon>Jiangellales</taxon>
        <taxon>Jiangellaceae</taxon>
        <taxon>Jiangella</taxon>
    </lineage>
</organism>
<evidence type="ECO:0000259" key="3">
    <source>
        <dbReference type="Pfam" id="PF07331"/>
    </source>
</evidence>
<evidence type="ECO:0000256" key="1">
    <source>
        <dbReference type="SAM" id="MobiDB-lite"/>
    </source>
</evidence>
<dbReference type="InterPro" id="IPR009936">
    <property type="entry name" value="DUF1468"/>
</dbReference>
<dbReference type="Proteomes" id="UP000542813">
    <property type="component" value="Unassembled WGS sequence"/>
</dbReference>
<proteinExistence type="predicted"/>
<feature type="transmembrane region" description="Helical" evidence="2">
    <location>
        <begin position="129"/>
        <end position="161"/>
    </location>
</feature>
<protein>
    <recommendedName>
        <fullName evidence="3">DUF1468 domain-containing protein</fullName>
    </recommendedName>
</protein>
<accession>A0A7W9LNA6</accession>